<organism evidence="2 3">
    <name type="scientific">Vanilla planifolia</name>
    <name type="common">Vanilla</name>
    <dbReference type="NCBI Taxonomy" id="51239"/>
    <lineage>
        <taxon>Eukaryota</taxon>
        <taxon>Viridiplantae</taxon>
        <taxon>Streptophyta</taxon>
        <taxon>Embryophyta</taxon>
        <taxon>Tracheophyta</taxon>
        <taxon>Spermatophyta</taxon>
        <taxon>Magnoliopsida</taxon>
        <taxon>Liliopsida</taxon>
        <taxon>Asparagales</taxon>
        <taxon>Orchidaceae</taxon>
        <taxon>Vanilloideae</taxon>
        <taxon>Vanilleae</taxon>
        <taxon>Vanilla</taxon>
    </lineage>
</organism>
<reference evidence="2 3" key="1">
    <citation type="journal article" date="2020" name="Nat. Food">
        <title>A phased Vanilla planifolia genome enables genetic improvement of flavour and production.</title>
        <authorList>
            <person name="Hasing T."/>
            <person name="Tang H."/>
            <person name="Brym M."/>
            <person name="Khazi F."/>
            <person name="Huang T."/>
            <person name="Chambers A.H."/>
        </authorList>
    </citation>
    <scope>NUCLEOTIDE SEQUENCE [LARGE SCALE GENOMIC DNA]</scope>
    <source>
        <tissue evidence="2">Leaf</tissue>
    </source>
</reference>
<keyword evidence="1" id="KW-0175">Coiled coil</keyword>
<dbReference type="GO" id="GO:0098869">
    <property type="term" value="P:cellular oxidant detoxification"/>
    <property type="evidence" value="ECO:0007669"/>
    <property type="project" value="InterPro"/>
</dbReference>
<dbReference type="Proteomes" id="UP000639772">
    <property type="component" value="Unassembled WGS sequence"/>
</dbReference>
<sequence length="131" mass="14461">MVPGIGMAIAERKLVSKPGIGLRLPESKSAETAPDKVNDSAELHLRNRELERELDRARGRLRAVEEAEERLCAQLGELEAEAMEQAMEYNRRIRALSERLAEAQRIIANGVGGCAGGDRLVAVEGWRNTLE</sequence>
<dbReference type="InterPro" id="IPR039282">
    <property type="entry name" value="LSU"/>
</dbReference>
<dbReference type="PANTHER" id="PTHR34283:SF1">
    <property type="entry name" value="PROTEIN RESPONSE TO LOW SULFUR 1"/>
    <property type="match status" value="1"/>
</dbReference>
<evidence type="ECO:0000256" key="1">
    <source>
        <dbReference type="SAM" id="Coils"/>
    </source>
</evidence>
<feature type="coiled-coil region" evidence="1">
    <location>
        <begin position="40"/>
        <end position="106"/>
    </location>
</feature>
<comment type="caution">
    <text evidence="2">The sequence shown here is derived from an EMBL/GenBank/DDBJ whole genome shotgun (WGS) entry which is preliminary data.</text>
</comment>
<name>A0A835U681_VANPL</name>
<dbReference type="AlphaFoldDB" id="A0A835U681"/>
<protein>
    <submittedName>
        <fullName evidence="2">Uncharacterized protein</fullName>
    </submittedName>
</protein>
<evidence type="ECO:0000313" key="2">
    <source>
        <dbReference type="EMBL" id="KAG0447641.1"/>
    </source>
</evidence>
<gene>
    <name evidence="2" type="ORF">HPP92_028232</name>
</gene>
<proteinExistence type="predicted"/>
<dbReference type="EMBL" id="JADCNM010000430">
    <property type="protein sequence ID" value="KAG0447641.1"/>
    <property type="molecule type" value="Genomic_DNA"/>
</dbReference>
<evidence type="ECO:0000313" key="3">
    <source>
        <dbReference type="Proteomes" id="UP000639772"/>
    </source>
</evidence>
<dbReference type="PANTHER" id="PTHR34283">
    <property type="entry name" value="PROTEIN RESPONSE TO LOW SULFUR 1"/>
    <property type="match status" value="1"/>
</dbReference>
<accession>A0A835U681</accession>